<evidence type="ECO:0000313" key="5">
    <source>
        <dbReference type="Proteomes" id="UP001165082"/>
    </source>
</evidence>
<feature type="transmembrane region" description="Helical" evidence="2">
    <location>
        <begin position="82"/>
        <end position="103"/>
    </location>
</feature>
<dbReference type="Pfam" id="PF07885">
    <property type="entry name" value="Ion_trans_2"/>
    <property type="match status" value="1"/>
</dbReference>
<reference evidence="4" key="1">
    <citation type="submission" date="2022-07" db="EMBL/GenBank/DDBJ databases">
        <title>Genome analysis of Parmales, a sister group of diatoms, reveals the evolutionary specialization of diatoms from phago-mixotrophs to photoautotrophs.</title>
        <authorList>
            <person name="Ban H."/>
            <person name="Sato S."/>
            <person name="Yoshikawa S."/>
            <person name="Kazumasa Y."/>
            <person name="Nakamura Y."/>
            <person name="Ichinomiya M."/>
            <person name="Saitoh K."/>
            <person name="Sato N."/>
            <person name="Blanc-Mathieu R."/>
            <person name="Endo H."/>
            <person name="Kuwata A."/>
            <person name="Ogata H."/>
        </authorList>
    </citation>
    <scope>NUCLEOTIDE SEQUENCE</scope>
</reference>
<organism evidence="4 5">
    <name type="scientific">Triparma retinervis</name>
    <dbReference type="NCBI Taxonomy" id="2557542"/>
    <lineage>
        <taxon>Eukaryota</taxon>
        <taxon>Sar</taxon>
        <taxon>Stramenopiles</taxon>
        <taxon>Ochrophyta</taxon>
        <taxon>Bolidophyceae</taxon>
        <taxon>Parmales</taxon>
        <taxon>Triparmaceae</taxon>
        <taxon>Triparma</taxon>
    </lineage>
</organism>
<evidence type="ECO:0000313" key="4">
    <source>
        <dbReference type="EMBL" id="GMI36646.1"/>
    </source>
</evidence>
<accession>A0A9W7G8N8</accession>
<comment type="caution">
    <text evidence="4">The sequence shown here is derived from an EMBL/GenBank/DDBJ whole genome shotgun (WGS) entry which is preliminary data.</text>
</comment>
<name>A0A9W7G8N8_9STRA</name>
<feature type="transmembrane region" description="Helical" evidence="2">
    <location>
        <begin position="115"/>
        <end position="136"/>
    </location>
</feature>
<evidence type="ECO:0000256" key="1">
    <source>
        <dbReference type="SAM" id="MobiDB-lite"/>
    </source>
</evidence>
<feature type="compositionally biased region" description="Basic and acidic residues" evidence="1">
    <location>
        <begin position="543"/>
        <end position="578"/>
    </location>
</feature>
<protein>
    <recommendedName>
        <fullName evidence="3">Potassium channel domain-containing protein</fullName>
    </recommendedName>
</protein>
<gene>
    <name evidence="4" type="ORF">TrRE_jg3979</name>
</gene>
<feature type="transmembrane region" description="Helical" evidence="2">
    <location>
        <begin position="220"/>
        <end position="242"/>
    </location>
</feature>
<dbReference type="OrthoDB" id="433309at2759"/>
<proteinExistence type="predicted"/>
<evidence type="ECO:0000256" key="2">
    <source>
        <dbReference type="SAM" id="Phobius"/>
    </source>
</evidence>
<evidence type="ECO:0000259" key="3">
    <source>
        <dbReference type="Pfam" id="PF07885"/>
    </source>
</evidence>
<keyword evidence="2" id="KW-0472">Membrane</keyword>
<feature type="domain" description="Potassium channel" evidence="3">
    <location>
        <begin position="318"/>
        <end position="374"/>
    </location>
</feature>
<dbReference type="GO" id="GO:0016020">
    <property type="term" value="C:membrane"/>
    <property type="evidence" value="ECO:0007669"/>
    <property type="project" value="InterPro"/>
</dbReference>
<dbReference type="EMBL" id="BRXZ01007952">
    <property type="protein sequence ID" value="GMI36646.1"/>
    <property type="molecule type" value="Genomic_DNA"/>
</dbReference>
<keyword evidence="5" id="KW-1185">Reference proteome</keyword>
<feature type="region of interest" description="Disordered" evidence="1">
    <location>
        <begin position="543"/>
        <end position="585"/>
    </location>
</feature>
<feature type="transmembrane region" description="Helical" evidence="2">
    <location>
        <begin position="263"/>
        <end position="282"/>
    </location>
</feature>
<dbReference type="PANTHER" id="PTHR10153">
    <property type="entry name" value="SMALL CONDUCTANCE CALCIUM-ACTIVATED POTASSIUM CHANNEL"/>
    <property type="match status" value="1"/>
</dbReference>
<feature type="transmembrane region" description="Helical" evidence="2">
    <location>
        <begin position="351"/>
        <end position="371"/>
    </location>
</feature>
<sequence>MATVDPENEGSTVPVEKERTSSFQRARFTIFGKRPSKPTGLKAQGREEEVKDTVESVLGWHNGFSEQIVDVLDRPERMSLQIWAVMFACLGFVSSSFATDFVFKNENELNEEANWCKLVSSLSTVCLVIAVVRMHLYDCEVEKERGYIAPSSTIFSLGRHTNIYIELGICLAHAPYNMHFVVREPITYSPQHVGGGTDYAPVFAYHSLDSLANVFMSARLYLLFPLIHHFLGLTGPGPRVVARFTNIIFDMSFSMKAILERHGLLSLLLAIFVFAAHGAWLMKVLERSICLISPETIESQWEIVAFDWGACGQHQTTSFENYVDSFWCAVVTMTTVGYGDMSPVTMMGRLVSIYLSLLGIVILSLLVNVMTELTTFRPRERKAFDLISRGVYRERTRLFAAKLLQSCWRMHIAKKKALTGFKAGYAKRVYYQNYRQWKSNLRIMLINENRIDEVAILTTELSSLRRDFKDLMFTSIVDLEERMDRRIERLAWLMQHNQKEVIGHMSGRHNGLDQAHANRHKEHTPFVHIVSGIPTNDVLASMEKADHEAHGGAPKLPDKKRGNEEEDRDKGEKKKEENMGAITEE</sequence>
<dbReference type="InterPro" id="IPR015449">
    <property type="entry name" value="K_chnl_Ca-activ_SK"/>
</dbReference>
<keyword evidence="2" id="KW-0812">Transmembrane</keyword>
<keyword evidence="2" id="KW-1133">Transmembrane helix</keyword>
<dbReference type="AlphaFoldDB" id="A0A9W7G8N8"/>
<dbReference type="Proteomes" id="UP001165082">
    <property type="component" value="Unassembled WGS sequence"/>
</dbReference>
<dbReference type="Gene3D" id="1.10.287.70">
    <property type="match status" value="1"/>
</dbReference>
<dbReference type="GO" id="GO:0016286">
    <property type="term" value="F:small conductance calcium-activated potassium channel activity"/>
    <property type="evidence" value="ECO:0007669"/>
    <property type="project" value="InterPro"/>
</dbReference>
<dbReference type="InterPro" id="IPR013099">
    <property type="entry name" value="K_chnl_dom"/>
</dbReference>
<dbReference type="SUPFAM" id="SSF81324">
    <property type="entry name" value="Voltage-gated potassium channels"/>
    <property type="match status" value="1"/>
</dbReference>
<feature type="region of interest" description="Disordered" evidence="1">
    <location>
        <begin position="1"/>
        <end position="20"/>
    </location>
</feature>